<evidence type="ECO:0000313" key="3">
    <source>
        <dbReference type="Proteomes" id="UP000294257"/>
    </source>
</evidence>
<evidence type="ECO:0000313" key="2">
    <source>
        <dbReference type="EMBL" id="RZS43824.1"/>
    </source>
</evidence>
<accession>A0A4Q7L3R0</accession>
<dbReference type="Pfam" id="PF19809">
    <property type="entry name" value="DUF6292"/>
    <property type="match status" value="1"/>
</dbReference>
<feature type="domain" description="DUF6292" evidence="1">
    <location>
        <begin position="18"/>
        <end position="104"/>
    </location>
</feature>
<keyword evidence="3" id="KW-1185">Reference proteome</keyword>
<dbReference type="InterPro" id="IPR046259">
    <property type="entry name" value="DUF6292"/>
</dbReference>
<comment type="caution">
    <text evidence="2">The sequence shown here is derived from an EMBL/GenBank/DDBJ whole genome shotgun (WGS) entry which is preliminary data.</text>
</comment>
<dbReference type="OrthoDB" id="4190452at2"/>
<dbReference type="AlphaFoldDB" id="A0A4Q7L3R0"/>
<dbReference type="RefSeq" id="WP_130343604.1">
    <property type="nucleotide sequence ID" value="NZ_SGWQ01000002.1"/>
</dbReference>
<dbReference type="EMBL" id="SGWQ01000002">
    <property type="protein sequence ID" value="RZS43824.1"/>
    <property type="molecule type" value="Genomic_DNA"/>
</dbReference>
<dbReference type="Proteomes" id="UP000294257">
    <property type="component" value="Unassembled WGS sequence"/>
</dbReference>
<organism evidence="2 3">
    <name type="scientific">Herbihabitans rhizosphaerae</name>
    <dbReference type="NCBI Taxonomy" id="1872711"/>
    <lineage>
        <taxon>Bacteria</taxon>
        <taxon>Bacillati</taxon>
        <taxon>Actinomycetota</taxon>
        <taxon>Actinomycetes</taxon>
        <taxon>Pseudonocardiales</taxon>
        <taxon>Pseudonocardiaceae</taxon>
        <taxon>Herbihabitans</taxon>
    </lineage>
</organism>
<gene>
    <name evidence="2" type="ORF">EV193_102805</name>
</gene>
<evidence type="ECO:0000259" key="1">
    <source>
        <dbReference type="Pfam" id="PF19809"/>
    </source>
</evidence>
<reference evidence="2 3" key="1">
    <citation type="submission" date="2019-02" db="EMBL/GenBank/DDBJ databases">
        <title>Genomic Encyclopedia of Type Strains, Phase IV (KMG-IV): sequencing the most valuable type-strain genomes for metagenomic binning, comparative biology and taxonomic classification.</title>
        <authorList>
            <person name="Goeker M."/>
        </authorList>
    </citation>
    <scope>NUCLEOTIDE SEQUENCE [LARGE SCALE GENOMIC DNA]</scope>
    <source>
        <strain evidence="2 3">DSM 101727</strain>
    </source>
</reference>
<proteinExistence type="predicted"/>
<protein>
    <recommendedName>
        <fullName evidence="1">DUF6292 domain-containing protein</fullName>
    </recommendedName>
</protein>
<name>A0A4Q7L3R0_9PSEU</name>
<sequence>MATTSETTHAFGRSLAGYVRAVAVELGVPLEATGFEISDTVTVYIGLAERWPEFPTRDLMLVWTERHGWYVAVETDPGEGTIVADHLGGDDLVPPPPVVARFVAALLAGDRSSAHPLGRTVDATDLARRLSRYADGMGSTTRGALEGGLS</sequence>